<dbReference type="SUPFAM" id="SSF52096">
    <property type="entry name" value="ClpP/crotonase"/>
    <property type="match status" value="1"/>
</dbReference>
<evidence type="ECO:0000313" key="5">
    <source>
        <dbReference type="EMBL" id="CAK9090317.1"/>
    </source>
</evidence>
<reference evidence="5 6" key="1">
    <citation type="submission" date="2024-02" db="EMBL/GenBank/DDBJ databases">
        <authorList>
            <person name="Chen Y."/>
            <person name="Shah S."/>
            <person name="Dougan E. K."/>
            <person name="Thang M."/>
            <person name="Chan C."/>
        </authorList>
    </citation>
    <scope>NUCLEOTIDE SEQUENCE [LARGE SCALE GENOMIC DNA]</scope>
</reference>
<dbReference type="PANTHER" id="PTHR43684:SF1">
    <property type="entry name" value="ENOYL-COA DELTA ISOMERASE 2"/>
    <property type="match status" value="1"/>
</dbReference>
<dbReference type="EMBL" id="CAXAMN010024829">
    <property type="protein sequence ID" value="CAK9090317.1"/>
    <property type="molecule type" value="Genomic_DNA"/>
</dbReference>
<dbReference type="InterPro" id="IPR029045">
    <property type="entry name" value="ClpP/crotonase-like_dom_sf"/>
</dbReference>
<keyword evidence="2" id="KW-0576">Peroxisome</keyword>
<name>A0ABP0QQ06_9DINO</name>
<dbReference type="InterPro" id="IPR001753">
    <property type="entry name" value="Enoyl-CoA_hydra/iso"/>
</dbReference>
<evidence type="ECO:0000256" key="3">
    <source>
        <dbReference type="ARBA" id="ARBA00023235"/>
    </source>
</evidence>
<evidence type="ECO:0008006" key="7">
    <source>
        <dbReference type="Google" id="ProtNLM"/>
    </source>
</evidence>
<comment type="subcellular location">
    <subcellularLocation>
        <location evidence="1">Peroxisome</location>
    </subcellularLocation>
</comment>
<comment type="caution">
    <text evidence="5">The sequence shown here is derived from an EMBL/GenBank/DDBJ whole genome shotgun (WGS) entry which is preliminary data.</text>
</comment>
<evidence type="ECO:0000313" key="6">
    <source>
        <dbReference type="Proteomes" id="UP001642484"/>
    </source>
</evidence>
<evidence type="ECO:0000256" key="2">
    <source>
        <dbReference type="ARBA" id="ARBA00023140"/>
    </source>
</evidence>
<evidence type="ECO:0000256" key="4">
    <source>
        <dbReference type="SAM" id="MobiDB-lite"/>
    </source>
</evidence>
<feature type="region of interest" description="Disordered" evidence="4">
    <location>
        <begin position="359"/>
        <end position="399"/>
    </location>
</feature>
<dbReference type="Proteomes" id="UP001642484">
    <property type="component" value="Unassembled WGS sequence"/>
</dbReference>
<sequence length="625" mass="68210">MAELGEAEEILIYYSNGGELDPPRPYKPTKLLYQHAGDGIFVVTLNDPKRLNCMSLNLVQEVTLLIEHMKRDDRCKIIVWTGSGRAFSAGGNFTDTNSTVPEEDFDGYIQAGLAVSPPDISLAGPTREMIKFPKISISAINGVTIGGGVNLGLLWQDLVFAGEDVTFRYPFGELGLTPELGSSVLLPRMVGLVRAKQLMQYGSEFTAKQALEWGLCTEVVPTNEVLPKALEAARKLVKMPQFALRESKRIIMKDVVAAIDGITEEELTTLRKVIGSPETQKAMMALMMKTSSTDAEPIGWKQSESVLGRFGKAEAERRKWQEKWTQQCAELEDARAATLERTPLDAFRVAAFSAPERKKRLQHLQKAPAALPSSDGAFPGDLEEAPGNPKTRTDGLADGAVLTDSPTVVMKKPRAPCSSAPLKRELHEFAQKVCSAAFVTTVSFTAMDSWTKDDSSHRGAISRKISPQALLLQNGAEGGAAEGGYQGSFLYSTGDLFCGSLDVYGKPRGRGILYYTSSGECDVATFDGKLNQYGEGVRYSKDRDVAYRIFNGEAEGGSVDLDEALEITGLAETPAVHSYDSITPCTGFDPARYKQTKAWFAYRKLAGLPVDEQPNGPSPYQPVWR</sequence>
<dbReference type="Gene3D" id="3.90.226.10">
    <property type="entry name" value="2-enoyl-CoA Hydratase, Chain A, domain 1"/>
    <property type="match status" value="1"/>
</dbReference>
<dbReference type="PANTHER" id="PTHR43684">
    <property type="match status" value="1"/>
</dbReference>
<keyword evidence="6" id="KW-1185">Reference proteome</keyword>
<evidence type="ECO:0000256" key="1">
    <source>
        <dbReference type="ARBA" id="ARBA00004275"/>
    </source>
</evidence>
<accession>A0ABP0QQ06</accession>
<dbReference type="CDD" id="cd06558">
    <property type="entry name" value="crotonase-like"/>
    <property type="match status" value="1"/>
</dbReference>
<organism evidence="5 6">
    <name type="scientific">Durusdinium trenchii</name>
    <dbReference type="NCBI Taxonomy" id="1381693"/>
    <lineage>
        <taxon>Eukaryota</taxon>
        <taxon>Sar</taxon>
        <taxon>Alveolata</taxon>
        <taxon>Dinophyceae</taxon>
        <taxon>Suessiales</taxon>
        <taxon>Symbiodiniaceae</taxon>
        <taxon>Durusdinium</taxon>
    </lineage>
</organism>
<dbReference type="InterPro" id="IPR051053">
    <property type="entry name" value="ECH/Chromodomain_protein"/>
</dbReference>
<proteinExistence type="predicted"/>
<dbReference type="Pfam" id="PF00378">
    <property type="entry name" value="ECH_1"/>
    <property type="match status" value="1"/>
</dbReference>
<keyword evidence="3" id="KW-0413">Isomerase</keyword>
<gene>
    <name evidence="5" type="ORF">CCMP2556_LOCUS43410</name>
</gene>
<protein>
    <recommendedName>
        <fullName evidence="7">3-hydroxyisobutyryl-CoA hydrolase</fullName>
    </recommendedName>
</protein>